<accession>A0ABR1RQY3</accession>
<reference evidence="1 2" key="1">
    <citation type="submission" date="2023-01" db="EMBL/GenBank/DDBJ databases">
        <title>Analysis of 21 Apiospora genomes using comparative genomics revels a genus with tremendous synthesis potential of carbohydrate active enzymes and secondary metabolites.</title>
        <authorList>
            <person name="Sorensen T."/>
        </authorList>
    </citation>
    <scope>NUCLEOTIDE SEQUENCE [LARGE SCALE GENOMIC DNA]</scope>
    <source>
        <strain evidence="1 2">CBS 33761</strain>
    </source>
</reference>
<dbReference type="EMBL" id="JAQQWK010000013">
    <property type="protein sequence ID" value="KAK8017383.1"/>
    <property type="molecule type" value="Genomic_DNA"/>
</dbReference>
<protein>
    <submittedName>
        <fullName evidence="1">Uncharacterized protein</fullName>
    </submittedName>
</protein>
<gene>
    <name evidence="1" type="ORF">PG993_013709</name>
</gene>
<sequence>MSEGSEPFLFMDLSRELRIAILEQNSLVTPARRVYWGAEGFYLDLYSMYKKRYQWITQHRPCRCRAGASWGTCPGSSFRNRCCGQRHGTNKQGIRLCYCWSAPTSLFMVSRDFYQMAMEVFTKWNTFGVMEMETPPSLWEPIRPVCPIPFFQQIIPTANFRYLTSLYIEVKMYNFQWRAVAEAVAPSLTRLKSLTLVGKYDMNNYGYDFGSTSTVNQLRTLIESRLWPIHRTLGSPIEQFIVHFHGGGGHTSIGRWPDLEPVYFLEAKDDAKPTNATIHGSIKEEDDGMSRRIIVGGRVWIEGIVSIVSLASQHDPSCYTDPDPLHRIISRW</sequence>
<proteinExistence type="predicted"/>
<keyword evidence="2" id="KW-1185">Reference proteome</keyword>
<organism evidence="1 2">
    <name type="scientific">Apiospora rasikravindrae</name>
    <dbReference type="NCBI Taxonomy" id="990691"/>
    <lineage>
        <taxon>Eukaryota</taxon>
        <taxon>Fungi</taxon>
        <taxon>Dikarya</taxon>
        <taxon>Ascomycota</taxon>
        <taxon>Pezizomycotina</taxon>
        <taxon>Sordariomycetes</taxon>
        <taxon>Xylariomycetidae</taxon>
        <taxon>Amphisphaeriales</taxon>
        <taxon>Apiosporaceae</taxon>
        <taxon>Apiospora</taxon>
    </lineage>
</organism>
<comment type="caution">
    <text evidence="1">The sequence shown here is derived from an EMBL/GenBank/DDBJ whole genome shotgun (WGS) entry which is preliminary data.</text>
</comment>
<evidence type="ECO:0000313" key="1">
    <source>
        <dbReference type="EMBL" id="KAK8017383.1"/>
    </source>
</evidence>
<dbReference type="Proteomes" id="UP001444661">
    <property type="component" value="Unassembled WGS sequence"/>
</dbReference>
<name>A0ABR1RQY3_9PEZI</name>
<evidence type="ECO:0000313" key="2">
    <source>
        <dbReference type="Proteomes" id="UP001444661"/>
    </source>
</evidence>